<name>A0A9W8WRF6_9PLEO</name>
<sequence>MLSDERQSEHGIHVSSASSHSFSKHPLSEELIAWFTQNGGWLSPDVQIVYNESQGHHMRALRPTTPEVVTCPLKLTLSSLNLDPDQKEVLPITSPLQRCRGRIPDHILTYLLLIEQRNKGKDSPWHNYIACLPEVESMTTPLWFDDEDVAFLAGTSLAPALKERRADYQKQWEHAISVLREVGVSWADKVDFESLLWAATIFTSRAFISTHILPEIETVPILFPVIDILNHSVTAKVEWDFNPYKSFTLRCLESSNFTVNEELFNNYAPKQNDELLLGYGFCLENNPIEQFALKLAFQPELMRYATEIGLMQSSSVPFYMDTSFLSTDPNKEQHFLRAAGHPFGRYSNNIPFFQGIPSYIVHFFFIQTILSLELDPRAMDPANPGERITLHILILLHQALTQRSASLPLTLALSPKNTKQRFAKAYRDGQAAIIHSVRSELSSAIATLRVSSTALPTRSVLLTVSDGLAALRLEYPGAAKTFDAGLKKHGLDRPQNERLLWTLILVTYASLILTNASNASGENSSLMTKITSVHGLPRVEDGIEDADTYSFLDEHLWDFVELQGQGEMAPGDVLDDLGETFVESEEEGAFIGGKTENLGVRLIMWGMSVAQADLVPVITGDRGAEMCLFVRGDGEGKWMYEEV</sequence>
<dbReference type="Proteomes" id="UP001140562">
    <property type="component" value="Unassembled WGS sequence"/>
</dbReference>
<dbReference type="GO" id="GO:0016279">
    <property type="term" value="F:protein-lysine N-methyltransferase activity"/>
    <property type="evidence" value="ECO:0007669"/>
    <property type="project" value="UniProtKB-ARBA"/>
</dbReference>
<dbReference type="AlphaFoldDB" id="A0A9W8WRF6"/>
<comment type="caution">
    <text evidence="2">The sequence shown here is derived from an EMBL/GenBank/DDBJ whole genome shotgun (WGS) entry which is preliminary data.</text>
</comment>
<dbReference type="PANTHER" id="PTHR13271">
    <property type="entry name" value="UNCHARACTERIZED PUTATIVE METHYLTRANSFERASE"/>
    <property type="match status" value="1"/>
</dbReference>
<evidence type="ECO:0000256" key="1">
    <source>
        <dbReference type="SAM" id="MobiDB-lite"/>
    </source>
</evidence>
<evidence type="ECO:0000313" key="2">
    <source>
        <dbReference type="EMBL" id="KAJ4331288.1"/>
    </source>
</evidence>
<organism evidence="2 3">
    <name type="scientific">Didymella glomerata</name>
    <dbReference type="NCBI Taxonomy" id="749621"/>
    <lineage>
        <taxon>Eukaryota</taxon>
        <taxon>Fungi</taxon>
        <taxon>Dikarya</taxon>
        <taxon>Ascomycota</taxon>
        <taxon>Pezizomycotina</taxon>
        <taxon>Dothideomycetes</taxon>
        <taxon>Pleosporomycetidae</taxon>
        <taxon>Pleosporales</taxon>
        <taxon>Pleosporineae</taxon>
        <taxon>Didymellaceae</taxon>
        <taxon>Didymella</taxon>
    </lineage>
</organism>
<evidence type="ECO:0008006" key="4">
    <source>
        <dbReference type="Google" id="ProtNLM"/>
    </source>
</evidence>
<dbReference type="SUPFAM" id="SSF82199">
    <property type="entry name" value="SET domain"/>
    <property type="match status" value="1"/>
</dbReference>
<dbReference type="Gene3D" id="3.90.1410.10">
    <property type="entry name" value="set domain protein methyltransferase, domain 1"/>
    <property type="match status" value="1"/>
</dbReference>
<accession>A0A9W8WRF6</accession>
<keyword evidence="3" id="KW-1185">Reference proteome</keyword>
<feature type="compositionally biased region" description="Basic and acidic residues" evidence="1">
    <location>
        <begin position="1"/>
        <end position="12"/>
    </location>
</feature>
<feature type="region of interest" description="Disordered" evidence="1">
    <location>
        <begin position="1"/>
        <end position="20"/>
    </location>
</feature>
<reference evidence="2" key="1">
    <citation type="submission" date="2022-10" db="EMBL/GenBank/DDBJ databases">
        <title>Tapping the CABI collections for fungal endophytes: first genome assemblies for Collariella, Neodidymelliopsis, Ascochyta clinopodiicola, Didymella pomorum, Didymosphaeria variabile, Neocosmospora piperis and Neocucurbitaria cava.</title>
        <authorList>
            <person name="Hill R."/>
        </authorList>
    </citation>
    <scope>NUCLEOTIDE SEQUENCE</scope>
    <source>
        <strain evidence="2">IMI 360193</strain>
    </source>
</reference>
<dbReference type="EMBL" id="JAPEUV010000155">
    <property type="protein sequence ID" value="KAJ4331288.1"/>
    <property type="molecule type" value="Genomic_DNA"/>
</dbReference>
<protein>
    <recommendedName>
        <fullName evidence="4">SET domain-containing protein</fullName>
    </recommendedName>
</protein>
<dbReference type="InterPro" id="IPR046341">
    <property type="entry name" value="SET_dom_sf"/>
</dbReference>
<dbReference type="OrthoDB" id="42889at2759"/>
<dbReference type="InterPro" id="IPR050600">
    <property type="entry name" value="SETD3_SETD6_MTase"/>
</dbReference>
<evidence type="ECO:0000313" key="3">
    <source>
        <dbReference type="Proteomes" id="UP001140562"/>
    </source>
</evidence>
<proteinExistence type="predicted"/>
<dbReference type="PANTHER" id="PTHR13271:SF137">
    <property type="entry name" value="SET DOMAIN-CONTAINING PROTEIN"/>
    <property type="match status" value="1"/>
</dbReference>
<gene>
    <name evidence="2" type="ORF">N0V87_009281</name>
</gene>